<protein>
    <submittedName>
        <fullName evidence="7">MatE protein</fullName>
    </submittedName>
</protein>
<dbReference type="PANTHER" id="PTHR43823">
    <property type="entry name" value="SPORULATION PROTEIN YKVU"/>
    <property type="match status" value="1"/>
</dbReference>
<comment type="subcellular location">
    <subcellularLocation>
        <location evidence="1">Cell membrane</location>
        <topology evidence="1">Multi-pass membrane protein</topology>
    </subcellularLocation>
</comment>
<evidence type="ECO:0000256" key="6">
    <source>
        <dbReference type="SAM" id="Phobius"/>
    </source>
</evidence>
<dbReference type="AlphaFoldDB" id="A0A4R1R995"/>
<dbReference type="PANTHER" id="PTHR43823:SF3">
    <property type="entry name" value="MULTIDRUG EXPORT PROTEIN MEPA"/>
    <property type="match status" value="1"/>
</dbReference>
<dbReference type="InterPro" id="IPR051327">
    <property type="entry name" value="MATE_MepA_subfamily"/>
</dbReference>
<accession>A0A4R1R995</accession>
<dbReference type="EMBL" id="SLUN01000026">
    <property type="protein sequence ID" value="TCL62273.1"/>
    <property type="molecule type" value="Genomic_DNA"/>
</dbReference>
<evidence type="ECO:0000256" key="5">
    <source>
        <dbReference type="ARBA" id="ARBA00023136"/>
    </source>
</evidence>
<feature type="transmembrane region" description="Helical" evidence="6">
    <location>
        <begin position="160"/>
        <end position="180"/>
    </location>
</feature>
<dbReference type="GO" id="GO:0005886">
    <property type="term" value="C:plasma membrane"/>
    <property type="evidence" value="ECO:0007669"/>
    <property type="project" value="UniProtKB-SubCell"/>
</dbReference>
<dbReference type="Pfam" id="PF01554">
    <property type="entry name" value="MatE"/>
    <property type="match status" value="1"/>
</dbReference>
<feature type="transmembrane region" description="Helical" evidence="6">
    <location>
        <begin position="60"/>
        <end position="80"/>
    </location>
</feature>
<comment type="caution">
    <text evidence="7">The sequence shown here is derived from an EMBL/GenBank/DDBJ whole genome shotgun (WGS) entry which is preliminary data.</text>
</comment>
<keyword evidence="5 6" id="KW-0472">Membrane</keyword>
<feature type="transmembrane region" description="Helical" evidence="6">
    <location>
        <begin position="100"/>
        <end position="121"/>
    </location>
</feature>
<name>A0A4R1R995_HYDET</name>
<evidence type="ECO:0000256" key="2">
    <source>
        <dbReference type="ARBA" id="ARBA00022475"/>
    </source>
</evidence>
<keyword evidence="4 6" id="KW-1133">Transmembrane helix</keyword>
<feature type="transmembrane region" description="Helical" evidence="6">
    <location>
        <begin position="133"/>
        <end position="154"/>
    </location>
</feature>
<evidence type="ECO:0000313" key="8">
    <source>
        <dbReference type="Proteomes" id="UP000295008"/>
    </source>
</evidence>
<dbReference type="GO" id="GO:0015297">
    <property type="term" value="F:antiporter activity"/>
    <property type="evidence" value="ECO:0007669"/>
    <property type="project" value="InterPro"/>
</dbReference>
<dbReference type="InterPro" id="IPR002528">
    <property type="entry name" value="MATE_fam"/>
</dbReference>
<keyword evidence="3 6" id="KW-0812">Transmembrane</keyword>
<feature type="transmembrane region" description="Helical" evidence="6">
    <location>
        <begin position="12"/>
        <end position="32"/>
    </location>
</feature>
<evidence type="ECO:0000313" key="7">
    <source>
        <dbReference type="EMBL" id="TCL62273.1"/>
    </source>
</evidence>
<evidence type="ECO:0000256" key="1">
    <source>
        <dbReference type="ARBA" id="ARBA00004651"/>
    </source>
</evidence>
<evidence type="ECO:0000256" key="4">
    <source>
        <dbReference type="ARBA" id="ARBA00022989"/>
    </source>
</evidence>
<reference evidence="7 8" key="1">
    <citation type="submission" date="2019-03" db="EMBL/GenBank/DDBJ databases">
        <title>Genomic Encyclopedia of Type Strains, Phase IV (KMG-IV): sequencing the most valuable type-strain genomes for metagenomic binning, comparative biology and taxonomic classification.</title>
        <authorList>
            <person name="Goeker M."/>
        </authorList>
    </citation>
    <scope>NUCLEOTIDE SEQUENCE [LARGE SCALE GENOMIC DNA]</scope>
    <source>
        <strain evidence="7 8">LX-B</strain>
    </source>
</reference>
<dbReference type="Proteomes" id="UP000295008">
    <property type="component" value="Unassembled WGS sequence"/>
</dbReference>
<proteinExistence type="predicted"/>
<organism evidence="7 8">
    <name type="scientific">Hydrogenispora ethanolica</name>
    <dbReference type="NCBI Taxonomy" id="1082276"/>
    <lineage>
        <taxon>Bacteria</taxon>
        <taxon>Bacillati</taxon>
        <taxon>Bacillota</taxon>
        <taxon>Hydrogenispora</taxon>
    </lineage>
</organism>
<keyword evidence="2" id="KW-1003">Cell membrane</keyword>
<dbReference type="GO" id="GO:0042910">
    <property type="term" value="F:xenobiotic transmembrane transporter activity"/>
    <property type="evidence" value="ECO:0007669"/>
    <property type="project" value="InterPro"/>
</dbReference>
<keyword evidence="8" id="KW-1185">Reference proteome</keyword>
<gene>
    <name evidence="7" type="ORF">EDC14_102616</name>
</gene>
<evidence type="ECO:0000256" key="3">
    <source>
        <dbReference type="ARBA" id="ARBA00022692"/>
    </source>
</evidence>
<sequence>MNNSLIQYGGDVAISAIGVVNSIAMLILMPIFGINQGVQPIIGYNYGAKQYDRVKKTLKLGIIAATLVTVAGFCLVEIFPKQLVSLFNATDRELIRMGAQALRTFLCMLPIIGFQIVGANYFQAIGKPLQAMLLSLSRQVLVLIPALIILPRFFGLKGVFYAGPTADLISSVVTGLVLFYELRHLDRKHIQTSQANAETAEALAPLEILMDGEKP</sequence>